<dbReference type="RefSeq" id="WP_128764942.1">
    <property type="nucleotide sequence ID" value="NZ_JBHUOO010000047.1"/>
</dbReference>
<dbReference type="OrthoDB" id="827641at2"/>
<keyword evidence="2" id="KW-1185">Reference proteome</keyword>
<dbReference type="Proteomes" id="UP000289859">
    <property type="component" value="Unassembled WGS sequence"/>
</dbReference>
<protein>
    <submittedName>
        <fullName evidence="1">Uncharacterized protein</fullName>
    </submittedName>
</protein>
<accession>A0A4Q0PAX9</accession>
<name>A0A4Q0PAX9_9FLAO</name>
<comment type="caution">
    <text evidence="1">The sequence shown here is derived from an EMBL/GenBank/DDBJ whole genome shotgun (WGS) entry which is preliminary data.</text>
</comment>
<organism evidence="1 2">
    <name type="scientific">Leeuwenhoekiella polynyae</name>
    <dbReference type="NCBI Taxonomy" id="1550906"/>
    <lineage>
        <taxon>Bacteria</taxon>
        <taxon>Pseudomonadati</taxon>
        <taxon>Bacteroidota</taxon>
        <taxon>Flavobacteriia</taxon>
        <taxon>Flavobacteriales</taxon>
        <taxon>Flavobacteriaceae</taxon>
        <taxon>Leeuwenhoekiella</taxon>
    </lineage>
</organism>
<gene>
    <name evidence="1" type="ORF">DSM02_1419</name>
</gene>
<dbReference type="AlphaFoldDB" id="A0A4Q0PAX9"/>
<proteinExistence type="predicted"/>
<dbReference type="EMBL" id="QOVK01000004">
    <property type="protein sequence ID" value="RXG23934.1"/>
    <property type="molecule type" value="Genomic_DNA"/>
</dbReference>
<evidence type="ECO:0000313" key="1">
    <source>
        <dbReference type="EMBL" id="RXG23934.1"/>
    </source>
</evidence>
<evidence type="ECO:0000313" key="2">
    <source>
        <dbReference type="Proteomes" id="UP000289859"/>
    </source>
</evidence>
<sequence>MALYVLNICVDSPDFSKNTPENLNINDQESIIELVVEQVLDLGDVIPEQDDADSEKHNSGKSPFSLDHFTLDDHCSNGNHVFLTLNQQLIHWSNNFYKVAYLEIDAPPPQS</sequence>
<reference evidence="1 2" key="1">
    <citation type="submission" date="2018-07" db="EMBL/GenBank/DDBJ databases">
        <title>Leeuwenhoekiella genomics.</title>
        <authorList>
            <person name="Tahon G."/>
            <person name="Willems A."/>
        </authorList>
    </citation>
    <scope>NUCLEOTIDE SEQUENCE [LARGE SCALE GENOMIC DNA]</scope>
    <source>
        <strain evidence="1 2">LMG 29608</strain>
    </source>
</reference>